<comment type="caution">
    <text evidence="1">The sequence shown here is derived from an EMBL/GenBank/DDBJ whole genome shotgun (WGS) entry which is preliminary data.</text>
</comment>
<dbReference type="AlphaFoldDB" id="A0A7W8CQF4"/>
<dbReference type="RefSeq" id="WP_158290618.1">
    <property type="nucleotide sequence ID" value="NZ_JACHHE010000002.1"/>
</dbReference>
<organism evidence="1 2">
    <name type="scientific">Planococcus koreensis</name>
    <dbReference type="NCBI Taxonomy" id="112331"/>
    <lineage>
        <taxon>Bacteria</taxon>
        <taxon>Bacillati</taxon>
        <taxon>Bacillota</taxon>
        <taxon>Bacilli</taxon>
        <taxon>Bacillales</taxon>
        <taxon>Caryophanaceae</taxon>
        <taxon>Planococcus</taxon>
    </lineage>
</organism>
<sequence length="235" mass="27447">MDRRKWIMSQQLQDVLFLHWAVPADWLCGMLPPELELDLYGGKAWISAVLFKARDTHIRGMPAVPGMRTFLQLNVRTYVRYDNRRGVYFFSMDANSLAAVQTASLGSFLPYRQARIEMVKQGTRIRFKSRHSEAHGIEEIELVYEPQAAIIEPAPLEIWLTERYSLWTKPGNRLYRLDIGHLPWRLQYVKGEITENSLAGFLPEQLHRLRPVTHYSSSMEVLFYPPTIEKNVKNR</sequence>
<dbReference type="EMBL" id="JACHHE010000002">
    <property type="protein sequence ID" value="MBB5179727.1"/>
    <property type="molecule type" value="Genomic_DNA"/>
</dbReference>
<dbReference type="PANTHER" id="PTHR39186:SF1">
    <property type="entry name" value="DUF2071 DOMAIN-CONTAINING PROTEIN"/>
    <property type="match status" value="1"/>
</dbReference>
<keyword evidence="2" id="KW-1185">Reference proteome</keyword>
<evidence type="ECO:0008006" key="3">
    <source>
        <dbReference type="Google" id="ProtNLM"/>
    </source>
</evidence>
<dbReference type="Gene3D" id="2.40.400.10">
    <property type="entry name" value="Acetoacetate decarboxylase-like"/>
    <property type="match status" value="1"/>
</dbReference>
<reference evidence="1 2" key="1">
    <citation type="submission" date="2020-08" db="EMBL/GenBank/DDBJ databases">
        <title>Genomic Encyclopedia of Type Strains, Phase IV (KMG-IV): sequencing the most valuable type-strain genomes for metagenomic binning, comparative biology and taxonomic classification.</title>
        <authorList>
            <person name="Goeker M."/>
        </authorList>
    </citation>
    <scope>NUCLEOTIDE SEQUENCE [LARGE SCALE GENOMIC DNA]</scope>
    <source>
        <strain evidence="1 2">DSM 15895</strain>
    </source>
</reference>
<gene>
    <name evidence="1" type="ORF">HNQ44_001151</name>
</gene>
<dbReference type="InterPro" id="IPR018644">
    <property type="entry name" value="DUF2071"/>
</dbReference>
<evidence type="ECO:0000313" key="2">
    <source>
        <dbReference type="Proteomes" id="UP000525923"/>
    </source>
</evidence>
<protein>
    <recommendedName>
        <fullName evidence="3">DUF2071 domain-containing protein</fullName>
    </recommendedName>
</protein>
<dbReference type="SUPFAM" id="SSF160104">
    <property type="entry name" value="Acetoacetate decarboxylase-like"/>
    <property type="match status" value="1"/>
</dbReference>
<dbReference type="Proteomes" id="UP000525923">
    <property type="component" value="Unassembled WGS sequence"/>
</dbReference>
<name>A0A7W8CQF4_9BACL</name>
<evidence type="ECO:0000313" key="1">
    <source>
        <dbReference type="EMBL" id="MBB5179727.1"/>
    </source>
</evidence>
<accession>A0A7W8CQF4</accession>
<dbReference type="PANTHER" id="PTHR39186">
    <property type="entry name" value="DUF2071 FAMILY PROTEIN"/>
    <property type="match status" value="1"/>
</dbReference>
<dbReference type="Pfam" id="PF09844">
    <property type="entry name" value="DUF2071"/>
    <property type="match status" value="1"/>
</dbReference>
<dbReference type="InterPro" id="IPR023375">
    <property type="entry name" value="ADC_dom_sf"/>
</dbReference>
<dbReference type="OrthoDB" id="150993at2"/>
<proteinExistence type="predicted"/>